<sequence length="146" mass="15963">MANSTDHPDASEVALQYFITEFVDENGREPTEDELNDLKERVAEEMEKLVVSDNDDDDFGDVEDIGELIKALMAEAVVRFTKEHGHEPDEDTAKSILKNVTRIALTLQGDDQDVQDEATDEGSDEGSDDDEDGGGEDGGDEVEGKA</sequence>
<evidence type="ECO:0000256" key="1">
    <source>
        <dbReference type="SAM" id="MobiDB-lite"/>
    </source>
</evidence>
<comment type="caution">
    <text evidence="2">The sequence shown here is derived from an EMBL/GenBank/DDBJ whole genome shotgun (WGS) entry which is preliminary data.</text>
</comment>
<organism evidence="2 3">
    <name type="scientific">Aphanomyces astaci</name>
    <name type="common">Crayfish plague agent</name>
    <dbReference type="NCBI Taxonomy" id="112090"/>
    <lineage>
        <taxon>Eukaryota</taxon>
        <taxon>Sar</taxon>
        <taxon>Stramenopiles</taxon>
        <taxon>Oomycota</taxon>
        <taxon>Saprolegniomycetes</taxon>
        <taxon>Saprolegniales</taxon>
        <taxon>Verrucalvaceae</taxon>
        <taxon>Aphanomyces</taxon>
    </lineage>
</organism>
<dbReference type="Proteomes" id="UP000469452">
    <property type="component" value="Unassembled WGS sequence"/>
</dbReference>
<evidence type="ECO:0000313" key="2">
    <source>
        <dbReference type="EMBL" id="KAF0752639.1"/>
    </source>
</evidence>
<accession>A0A6A5AL60</accession>
<protein>
    <submittedName>
        <fullName evidence="2">Uncharacterized protein</fullName>
    </submittedName>
</protein>
<evidence type="ECO:0000313" key="3">
    <source>
        <dbReference type="Proteomes" id="UP000469452"/>
    </source>
</evidence>
<feature type="compositionally biased region" description="Acidic residues" evidence="1">
    <location>
        <begin position="110"/>
        <end position="146"/>
    </location>
</feature>
<dbReference type="AlphaFoldDB" id="A0A6A5AL60"/>
<dbReference type="EMBL" id="VJMI01011496">
    <property type="protein sequence ID" value="KAF0752639.1"/>
    <property type="molecule type" value="Genomic_DNA"/>
</dbReference>
<dbReference type="VEuPathDB" id="FungiDB:H257_07633"/>
<name>A0A6A5AL60_APHAT</name>
<feature type="region of interest" description="Disordered" evidence="1">
    <location>
        <begin position="106"/>
        <end position="146"/>
    </location>
</feature>
<reference evidence="2 3" key="1">
    <citation type="submission" date="2019-06" db="EMBL/GenBank/DDBJ databases">
        <title>Genomics analysis of Aphanomyces spp. identifies a new class of oomycete effector associated with host adaptation.</title>
        <authorList>
            <person name="Gaulin E."/>
        </authorList>
    </citation>
    <scope>NUCLEOTIDE SEQUENCE [LARGE SCALE GENOMIC DNA]</scope>
    <source>
        <strain evidence="2 3">E</strain>
    </source>
</reference>
<gene>
    <name evidence="2" type="ORF">AaE_005961</name>
</gene>
<proteinExistence type="predicted"/>